<dbReference type="Proteomes" id="UP000004870">
    <property type="component" value="Unassembled WGS sequence"/>
</dbReference>
<evidence type="ECO:0000313" key="1">
    <source>
        <dbReference type="EMBL" id="EEV87802.1"/>
    </source>
</evidence>
<reference evidence="1 2" key="1">
    <citation type="submission" date="2009-08" db="EMBL/GenBank/DDBJ databases">
        <authorList>
            <person name="Qin X."/>
            <person name="Bachman B."/>
            <person name="Battles P."/>
            <person name="Bell A."/>
            <person name="Bess C."/>
            <person name="Bickham C."/>
            <person name="Chaboub L."/>
            <person name="Chen D."/>
            <person name="Coyle M."/>
            <person name="Deiros D.R."/>
            <person name="Dinh H."/>
            <person name="Forbes L."/>
            <person name="Fowler G."/>
            <person name="Francisco L."/>
            <person name="Fu Q."/>
            <person name="Gubbala S."/>
            <person name="Hale W."/>
            <person name="Han Y."/>
            <person name="Hemphill L."/>
            <person name="Highlander S.K."/>
            <person name="Hirani K."/>
            <person name="Hogues M."/>
            <person name="Jackson L."/>
            <person name="Jakkamsetti A."/>
            <person name="Javaid M."/>
            <person name="Jiang H."/>
            <person name="Korchina V."/>
            <person name="Kovar C."/>
            <person name="Lara F."/>
            <person name="Lee S."/>
            <person name="Mata R."/>
            <person name="Mathew T."/>
            <person name="Moen C."/>
            <person name="Morales K."/>
            <person name="Munidasa M."/>
            <person name="Nazareth L."/>
            <person name="Ngo R."/>
            <person name="Nguyen L."/>
            <person name="Okwuonu G."/>
            <person name="Ongeri F."/>
            <person name="Patil S."/>
            <person name="Petrosino J."/>
            <person name="Pham C."/>
            <person name="Pham P."/>
            <person name="Pu L.-L."/>
            <person name="Puazo M."/>
            <person name="Raj R."/>
            <person name="Reid J."/>
            <person name="Rouhana J."/>
            <person name="Saada N."/>
            <person name="Shang Y."/>
            <person name="Simmons D."/>
            <person name="Thornton R."/>
            <person name="Warren J."/>
            <person name="Weissenberger G."/>
            <person name="Zhang J."/>
            <person name="Zhang L."/>
            <person name="Zhou C."/>
            <person name="Zhu D."/>
            <person name="Muzny D."/>
            <person name="Worley K."/>
            <person name="Gibbs R."/>
        </authorList>
    </citation>
    <scope>NUCLEOTIDE SEQUENCE [LARGE SCALE GENOMIC DNA]</scope>
    <source>
        <strain evidence="2">ATCC 15826 / DSM 8339 / NCTC 10426 / 6573</strain>
    </source>
</reference>
<dbReference type="HOGENOM" id="CLU_3286755_0_0_6"/>
<dbReference type="EMBL" id="ACKY01000113">
    <property type="protein sequence ID" value="EEV87802.1"/>
    <property type="molecule type" value="Genomic_DNA"/>
</dbReference>
<name>C8NC40_CARH6</name>
<sequence>MKTTRNGLADKMRAYKAGGVRTGTTKFLRAVAAADYETLP</sequence>
<accession>C8NC40</accession>
<evidence type="ECO:0000313" key="2">
    <source>
        <dbReference type="Proteomes" id="UP000004870"/>
    </source>
</evidence>
<dbReference type="AlphaFoldDB" id="C8NC40"/>
<protein>
    <submittedName>
        <fullName evidence="1">Uncharacterized protein</fullName>
    </submittedName>
</protein>
<proteinExistence type="predicted"/>
<comment type="caution">
    <text evidence="1">The sequence shown here is derived from an EMBL/GenBank/DDBJ whole genome shotgun (WGS) entry which is preliminary data.</text>
</comment>
<gene>
    <name evidence="1" type="ORF">HMPREF0198_2068</name>
</gene>
<keyword evidence="2" id="KW-1185">Reference proteome</keyword>
<organism evidence="1 2">
    <name type="scientific">Cardiobacterium hominis (strain ATCC 15826 / DSM 8339 / NCTC 10426 / 6573)</name>
    <dbReference type="NCBI Taxonomy" id="638300"/>
    <lineage>
        <taxon>Bacteria</taxon>
        <taxon>Pseudomonadati</taxon>
        <taxon>Pseudomonadota</taxon>
        <taxon>Gammaproteobacteria</taxon>
        <taxon>Cardiobacteriales</taxon>
        <taxon>Cardiobacteriaceae</taxon>
        <taxon>Cardiobacterium</taxon>
    </lineage>
</organism>